<dbReference type="Pfam" id="PF04069">
    <property type="entry name" value="OpuAC"/>
    <property type="match status" value="1"/>
</dbReference>
<organism evidence="2 3">
    <name type="scientific">Aerophobetes bacterium</name>
    <dbReference type="NCBI Taxonomy" id="2030807"/>
    <lineage>
        <taxon>Bacteria</taxon>
        <taxon>Candidatus Aerophobota</taxon>
    </lineage>
</organism>
<proteinExistence type="predicted"/>
<dbReference type="InterPro" id="IPR007210">
    <property type="entry name" value="ABC_Gly_betaine_transp_sub-bd"/>
</dbReference>
<evidence type="ECO:0000313" key="2">
    <source>
        <dbReference type="EMBL" id="PCI92675.1"/>
    </source>
</evidence>
<sequence length="130" mass="14997">MRRIKRRLTFFTYIFFISVVVIFGACIARSSFLGYDLVVGAKLDNENQFMAEVIAQIIEKNTQLKVKRLFNLEGTLISFFSILSGSIDCYVEYTGSGFLEILKRDYPNCYNTPSLLDELLKVIVQRFNKP</sequence>
<dbReference type="SUPFAM" id="SSF53850">
    <property type="entry name" value="Periplasmic binding protein-like II"/>
    <property type="match status" value="1"/>
</dbReference>
<name>A0A2A4YED0_UNCAE</name>
<evidence type="ECO:0000259" key="1">
    <source>
        <dbReference type="Pfam" id="PF04069"/>
    </source>
</evidence>
<evidence type="ECO:0000313" key="3">
    <source>
        <dbReference type="Proteomes" id="UP000217838"/>
    </source>
</evidence>
<dbReference type="PROSITE" id="PS51257">
    <property type="entry name" value="PROKAR_LIPOPROTEIN"/>
    <property type="match status" value="1"/>
</dbReference>
<dbReference type="Proteomes" id="UP000217838">
    <property type="component" value="Unassembled WGS sequence"/>
</dbReference>
<feature type="domain" description="ABC-type glycine betaine transport system substrate-binding" evidence="1">
    <location>
        <begin position="36"/>
        <end position="100"/>
    </location>
</feature>
<dbReference type="Gene3D" id="3.40.190.10">
    <property type="entry name" value="Periplasmic binding protein-like II"/>
    <property type="match status" value="1"/>
</dbReference>
<dbReference type="GO" id="GO:0022857">
    <property type="term" value="F:transmembrane transporter activity"/>
    <property type="evidence" value="ECO:0007669"/>
    <property type="project" value="InterPro"/>
</dbReference>
<dbReference type="EMBL" id="NVUU01000090">
    <property type="protein sequence ID" value="PCI92675.1"/>
    <property type="molecule type" value="Genomic_DNA"/>
</dbReference>
<protein>
    <recommendedName>
        <fullName evidence="1">ABC-type glycine betaine transport system substrate-binding domain-containing protein</fullName>
    </recommendedName>
</protein>
<comment type="caution">
    <text evidence="2">The sequence shown here is derived from an EMBL/GenBank/DDBJ whole genome shotgun (WGS) entry which is preliminary data.</text>
</comment>
<dbReference type="AlphaFoldDB" id="A0A2A4YED0"/>
<accession>A0A2A4YED0</accession>
<dbReference type="GO" id="GO:0043190">
    <property type="term" value="C:ATP-binding cassette (ABC) transporter complex"/>
    <property type="evidence" value="ECO:0007669"/>
    <property type="project" value="InterPro"/>
</dbReference>
<gene>
    <name evidence="2" type="ORF">COB11_06815</name>
</gene>
<reference evidence="3" key="1">
    <citation type="submission" date="2017-08" db="EMBL/GenBank/DDBJ databases">
        <title>A dynamic microbial community with high functional redundancy inhabits the cold, oxic subseafloor aquifer.</title>
        <authorList>
            <person name="Tully B.J."/>
            <person name="Wheat C.G."/>
            <person name="Glazer B.T."/>
            <person name="Huber J.A."/>
        </authorList>
    </citation>
    <scope>NUCLEOTIDE SEQUENCE [LARGE SCALE GENOMIC DNA]</scope>
</reference>